<dbReference type="RefSeq" id="WP_409134757.1">
    <property type="nucleotide sequence ID" value="NZ_JBJVNI010000015.1"/>
</dbReference>
<keyword evidence="2" id="KW-1185">Reference proteome</keyword>
<name>A0ABW9HXR4_9ACTN</name>
<protein>
    <submittedName>
        <fullName evidence="1">Uncharacterized protein</fullName>
    </submittedName>
</protein>
<proteinExistence type="predicted"/>
<accession>A0ABW9HXR4</accession>
<sequence length="74" mass="7126">MTRVVPGRADFGGVEGRGGMWRVGSAAWEGRPSDAGAVAERGGVTGLSAVGAVAGRGGATGLSDAGAGRGAARW</sequence>
<comment type="caution">
    <text evidence="1">The sequence shown here is derived from an EMBL/GenBank/DDBJ whole genome shotgun (WGS) entry which is preliminary data.</text>
</comment>
<dbReference type="EMBL" id="JBJVNI010000015">
    <property type="protein sequence ID" value="MFM9612501.1"/>
    <property type="molecule type" value="Genomic_DNA"/>
</dbReference>
<evidence type="ECO:0000313" key="2">
    <source>
        <dbReference type="Proteomes" id="UP001631957"/>
    </source>
</evidence>
<gene>
    <name evidence="1" type="ORF">ACKI18_27780</name>
</gene>
<dbReference type="Proteomes" id="UP001631957">
    <property type="component" value="Unassembled WGS sequence"/>
</dbReference>
<organism evidence="1 2">
    <name type="scientific">Streptomyces niveiscabiei</name>
    <dbReference type="NCBI Taxonomy" id="164115"/>
    <lineage>
        <taxon>Bacteria</taxon>
        <taxon>Bacillati</taxon>
        <taxon>Actinomycetota</taxon>
        <taxon>Actinomycetes</taxon>
        <taxon>Kitasatosporales</taxon>
        <taxon>Streptomycetaceae</taxon>
        <taxon>Streptomyces</taxon>
    </lineage>
</organism>
<reference evidence="1 2" key="1">
    <citation type="submission" date="2024-12" db="EMBL/GenBank/DDBJ databases">
        <title>Forecasting of Potato common scab and diversities of Pathogenic streptomyces spp. in china.</title>
        <authorList>
            <person name="Handique U."/>
            <person name="Wu J."/>
        </authorList>
    </citation>
    <scope>NUCLEOTIDE SEQUENCE [LARGE SCALE GENOMIC DNA]</scope>
    <source>
        <strain evidence="1 2">ZRIMU1530</strain>
    </source>
</reference>
<evidence type="ECO:0000313" key="1">
    <source>
        <dbReference type="EMBL" id="MFM9612501.1"/>
    </source>
</evidence>